<name>A0ABQ0G4Y3_9PEZI</name>
<sequence>MKSCMLLAVSSVPLSSALASRRTNQFDPESYASRDVITRDVAVIGGGSSGTYSAINLLALGKSVVVIERDNRLGGHTSTYVDPATGVTVNYGVQAFYNISVATDYFSLLGVPMGPFQPNLVTRAYADFQTGRNVSAPASPGFGAYAEQLHRYPYLGYGWDLPSPVPEDLLLPFGEFVAKYNLQDVAYSVYFSGQGFANILQQLTVNVFKMIDDAYLNSIAGASMMPVSGNNGEMYDKALSILGSDALLSSTVVASKRPSDRSGVRLVVKTRTGRKLIKASKLLITIPPLLNNLAPFDLGSTERRLFSQWSYTNYFIMLVNNTGLPSRFQVANAVPPSAGTLSIPNLPAPYQITETRIPGLFYVWYGSPRDITEAAVKADVAAVITRLRPTFNSTVTTPPRFVEFRSHTPFKLVVPAEAIAGGFYQELEALQGHRNTWYTGAAFISHSASIIWNFTHSLLPDIAA</sequence>
<feature type="signal peptide" evidence="1">
    <location>
        <begin position="1"/>
        <end position="19"/>
    </location>
</feature>
<proteinExistence type="predicted"/>
<comment type="caution">
    <text evidence="2">The sequence shown here is derived from an EMBL/GenBank/DDBJ whole genome shotgun (WGS) entry which is preliminary data.</text>
</comment>
<dbReference type="Proteomes" id="UP001628179">
    <property type="component" value="Unassembled WGS sequence"/>
</dbReference>
<evidence type="ECO:0000313" key="2">
    <source>
        <dbReference type="EMBL" id="GAB1312816.1"/>
    </source>
</evidence>
<dbReference type="Pfam" id="PF13450">
    <property type="entry name" value="NAD_binding_8"/>
    <property type="match status" value="1"/>
</dbReference>
<reference evidence="2 3" key="1">
    <citation type="submission" date="2024-09" db="EMBL/GenBank/DDBJ databases">
        <title>Itraconazole resistance in Madurella fahalii resulting from another homologue of gene encoding cytochrome P450 14-alpha sterol demethylase (CYP51).</title>
        <authorList>
            <person name="Yoshioka I."/>
            <person name="Fahal A.H."/>
            <person name="Kaneko S."/>
            <person name="Yaguchi T."/>
        </authorList>
    </citation>
    <scope>NUCLEOTIDE SEQUENCE [LARGE SCALE GENOMIC DNA]</scope>
    <source>
        <strain evidence="2 3">IFM 68171</strain>
    </source>
</reference>
<dbReference type="GeneID" id="98173771"/>
<evidence type="ECO:0000256" key="1">
    <source>
        <dbReference type="SAM" id="SignalP"/>
    </source>
</evidence>
<dbReference type="EMBL" id="BAAFSV010000002">
    <property type="protein sequence ID" value="GAB1312816.1"/>
    <property type="molecule type" value="Genomic_DNA"/>
</dbReference>
<dbReference type="Gene3D" id="3.50.50.60">
    <property type="entry name" value="FAD/NAD(P)-binding domain"/>
    <property type="match status" value="1"/>
</dbReference>
<evidence type="ECO:0000313" key="3">
    <source>
        <dbReference type="Proteomes" id="UP001628179"/>
    </source>
</evidence>
<dbReference type="InterPro" id="IPR036188">
    <property type="entry name" value="FAD/NAD-bd_sf"/>
</dbReference>
<keyword evidence="1" id="KW-0732">Signal</keyword>
<dbReference type="Gene3D" id="3.30.70.1990">
    <property type="match status" value="1"/>
</dbReference>
<dbReference type="SUPFAM" id="SSF51905">
    <property type="entry name" value="FAD/NAD(P)-binding domain"/>
    <property type="match status" value="1"/>
</dbReference>
<keyword evidence="3" id="KW-1185">Reference proteome</keyword>
<dbReference type="RefSeq" id="XP_070914549.1">
    <property type="nucleotide sequence ID" value="XM_071058448.1"/>
</dbReference>
<feature type="chain" id="PRO_5047437627" evidence="1">
    <location>
        <begin position="20"/>
        <end position="464"/>
    </location>
</feature>
<organism evidence="2 3">
    <name type="scientific">Madurella fahalii</name>
    <dbReference type="NCBI Taxonomy" id="1157608"/>
    <lineage>
        <taxon>Eukaryota</taxon>
        <taxon>Fungi</taxon>
        <taxon>Dikarya</taxon>
        <taxon>Ascomycota</taxon>
        <taxon>Pezizomycotina</taxon>
        <taxon>Sordariomycetes</taxon>
        <taxon>Sordariomycetidae</taxon>
        <taxon>Sordariales</taxon>
        <taxon>Sordariales incertae sedis</taxon>
        <taxon>Madurella</taxon>
    </lineage>
</organism>
<accession>A0ABQ0G4Y3</accession>
<gene>
    <name evidence="2" type="ORF">MFIFM68171_03026</name>
</gene>
<dbReference type="Gene3D" id="1.10.405.20">
    <property type="match status" value="1"/>
</dbReference>
<protein>
    <submittedName>
        <fullName evidence="2">Beta-cyclopiazonate dehydrogenase</fullName>
    </submittedName>
</protein>